<keyword evidence="3" id="KW-1185">Reference proteome</keyword>
<dbReference type="EMBL" id="BJYU01000151">
    <property type="protein sequence ID" value="GEO18092.1"/>
    <property type="molecule type" value="Genomic_DNA"/>
</dbReference>
<dbReference type="RefSeq" id="WP_147022848.1">
    <property type="nucleotide sequence ID" value="NZ_BJYU01000151.1"/>
</dbReference>
<evidence type="ECO:0000256" key="1">
    <source>
        <dbReference type="SAM" id="SignalP"/>
    </source>
</evidence>
<name>A0A512C1K1_9HYPH</name>
<feature type="chain" id="PRO_5021824808" evidence="1">
    <location>
        <begin position="22"/>
        <end position="93"/>
    </location>
</feature>
<keyword evidence="1" id="KW-0732">Signal</keyword>
<organism evidence="2 3">
    <name type="scientific">Microvirga aerophila</name>
    <dbReference type="NCBI Taxonomy" id="670291"/>
    <lineage>
        <taxon>Bacteria</taxon>
        <taxon>Pseudomonadati</taxon>
        <taxon>Pseudomonadota</taxon>
        <taxon>Alphaproteobacteria</taxon>
        <taxon>Hyphomicrobiales</taxon>
        <taxon>Methylobacteriaceae</taxon>
        <taxon>Microvirga</taxon>
    </lineage>
</organism>
<accession>A0A512C1K1</accession>
<evidence type="ECO:0000313" key="2">
    <source>
        <dbReference type="EMBL" id="GEO18092.1"/>
    </source>
</evidence>
<dbReference type="Proteomes" id="UP000321085">
    <property type="component" value="Unassembled WGS sequence"/>
</dbReference>
<evidence type="ECO:0000313" key="3">
    <source>
        <dbReference type="Proteomes" id="UP000321085"/>
    </source>
</evidence>
<reference evidence="2 3" key="1">
    <citation type="submission" date="2019-07" db="EMBL/GenBank/DDBJ databases">
        <title>Whole genome shotgun sequence of Microvirga aerophila NBRC 106136.</title>
        <authorList>
            <person name="Hosoyama A."/>
            <person name="Uohara A."/>
            <person name="Ohji S."/>
            <person name="Ichikawa N."/>
        </authorList>
    </citation>
    <scope>NUCLEOTIDE SEQUENCE [LARGE SCALE GENOMIC DNA]</scope>
    <source>
        <strain evidence="2 3">NBRC 106136</strain>
    </source>
</reference>
<proteinExistence type="predicted"/>
<dbReference type="AlphaFoldDB" id="A0A512C1K1"/>
<gene>
    <name evidence="2" type="ORF">MAE02_57880</name>
</gene>
<feature type="signal peptide" evidence="1">
    <location>
        <begin position="1"/>
        <end position="21"/>
    </location>
</feature>
<protein>
    <submittedName>
        <fullName evidence="2">Uncharacterized protein</fullName>
    </submittedName>
</protein>
<sequence length="93" mass="10707">MRYLRLLVMAASALYAAEVQAKPPAYQQCVELHLDQFRKAELDAAKELQRALVALRDFPEVQKTVRKNYEFGLRLRKLNLDLELSVSKALCID</sequence>
<comment type="caution">
    <text evidence="2">The sequence shown here is derived from an EMBL/GenBank/DDBJ whole genome shotgun (WGS) entry which is preliminary data.</text>
</comment>